<dbReference type="SUPFAM" id="SSF49464">
    <property type="entry name" value="Carboxypeptidase regulatory domain-like"/>
    <property type="match status" value="1"/>
</dbReference>
<comment type="similarity">
    <text evidence="8 9">Belongs to the TonB-dependent receptor family.</text>
</comment>
<evidence type="ECO:0000256" key="7">
    <source>
        <dbReference type="ARBA" id="ARBA00023237"/>
    </source>
</evidence>
<evidence type="ECO:0000256" key="3">
    <source>
        <dbReference type="ARBA" id="ARBA00022452"/>
    </source>
</evidence>
<dbReference type="InterPro" id="IPR000531">
    <property type="entry name" value="Beta-barrel_TonB"/>
</dbReference>
<comment type="subcellular location">
    <subcellularLocation>
        <location evidence="1 8">Cell outer membrane</location>
        <topology evidence="1 8">Multi-pass membrane protein</topology>
    </subcellularLocation>
</comment>
<name>A0A3S9VP01_9BACT</name>
<dbReference type="AlphaFoldDB" id="A0A3S9VP01"/>
<evidence type="ECO:0000313" key="13">
    <source>
        <dbReference type="Proteomes" id="UP000270673"/>
    </source>
</evidence>
<dbReference type="InterPro" id="IPR039426">
    <property type="entry name" value="TonB-dep_rcpt-like"/>
</dbReference>
<organism evidence="12 13">
    <name type="scientific">Butyricimonas faecalis</name>
    <dbReference type="NCBI Taxonomy" id="2093856"/>
    <lineage>
        <taxon>Bacteria</taxon>
        <taxon>Pseudomonadati</taxon>
        <taxon>Bacteroidota</taxon>
        <taxon>Bacteroidia</taxon>
        <taxon>Bacteroidales</taxon>
        <taxon>Odoribacteraceae</taxon>
        <taxon>Butyricimonas</taxon>
    </lineage>
</organism>
<evidence type="ECO:0000256" key="8">
    <source>
        <dbReference type="PROSITE-ProRule" id="PRU01360"/>
    </source>
</evidence>
<accession>A0A3S9VP01</accession>
<feature type="domain" description="TonB-dependent receptor-like beta-barrel" evidence="10">
    <location>
        <begin position="645"/>
        <end position="989"/>
    </location>
</feature>
<keyword evidence="2 8" id="KW-0813">Transport</keyword>
<evidence type="ECO:0000259" key="11">
    <source>
        <dbReference type="Pfam" id="PF07715"/>
    </source>
</evidence>
<dbReference type="NCBIfam" id="TIGR04056">
    <property type="entry name" value="OMP_RagA_SusC"/>
    <property type="match status" value="1"/>
</dbReference>
<keyword evidence="3 8" id="KW-1134">Transmembrane beta strand</keyword>
<reference evidence="12 13" key="1">
    <citation type="submission" date="2018-10" db="EMBL/GenBank/DDBJ databases">
        <title>Butyricimonas faecalis sp. nov., isolated from human faeces and emended description of the genus Butyricimonas.</title>
        <authorList>
            <person name="Le Roy T."/>
            <person name="Van der Smissen P."/>
            <person name="Paquot A."/>
            <person name="Delzenne N."/>
            <person name="Muccioli G."/>
            <person name="Collet J.-F."/>
            <person name="Cani P.D."/>
        </authorList>
    </citation>
    <scope>NUCLEOTIDE SEQUENCE [LARGE SCALE GENOMIC DNA]</scope>
    <source>
        <strain evidence="12 13">H184</strain>
    </source>
</reference>
<evidence type="ECO:0000256" key="9">
    <source>
        <dbReference type="RuleBase" id="RU003357"/>
    </source>
</evidence>
<protein>
    <submittedName>
        <fullName evidence="12">SusC/RagA family TonB-linked outer membrane protein</fullName>
    </submittedName>
</protein>
<dbReference type="GO" id="GO:0009279">
    <property type="term" value="C:cell outer membrane"/>
    <property type="evidence" value="ECO:0007669"/>
    <property type="project" value="UniProtKB-SubCell"/>
</dbReference>
<keyword evidence="6 8" id="KW-0472">Membrane</keyword>
<dbReference type="Pfam" id="PF00593">
    <property type="entry name" value="TonB_dep_Rec_b-barrel"/>
    <property type="match status" value="1"/>
</dbReference>
<dbReference type="InterPro" id="IPR023996">
    <property type="entry name" value="TonB-dep_OMP_SusC/RagA"/>
</dbReference>
<keyword evidence="4 8" id="KW-0812">Transmembrane</keyword>
<keyword evidence="7 8" id="KW-0998">Cell outer membrane</keyword>
<dbReference type="Pfam" id="PF13715">
    <property type="entry name" value="CarbopepD_reg_2"/>
    <property type="match status" value="1"/>
</dbReference>
<dbReference type="InterPro" id="IPR023997">
    <property type="entry name" value="TonB-dep_OMP_SusC/RagA_CS"/>
</dbReference>
<evidence type="ECO:0000256" key="5">
    <source>
        <dbReference type="ARBA" id="ARBA00023077"/>
    </source>
</evidence>
<dbReference type="PROSITE" id="PS52016">
    <property type="entry name" value="TONB_DEPENDENT_REC_3"/>
    <property type="match status" value="1"/>
</dbReference>
<dbReference type="NCBIfam" id="TIGR04057">
    <property type="entry name" value="SusC_RagA_signa"/>
    <property type="match status" value="1"/>
</dbReference>
<evidence type="ECO:0000256" key="4">
    <source>
        <dbReference type="ARBA" id="ARBA00022692"/>
    </source>
</evidence>
<dbReference type="Pfam" id="PF07715">
    <property type="entry name" value="Plug"/>
    <property type="match status" value="1"/>
</dbReference>
<evidence type="ECO:0000256" key="1">
    <source>
        <dbReference type="ARBA" id="ARBA00004571"/>
    </source>
</evidence>
<dbReference type="InterPro" id="IPR036942">
    <property type="entry name" value="Beta-barrel_TonB_sf"/>
</dbReference>
<dbReference type="InterPro" id="IPR012910">
    <property type="entry name" value="Plug_dom"/>
</dbReference>
<dbReference type="SUPFAM" id="SSF56935">
    <property type="entry name" value="Porins"/>
    <property type="match status" value="1"/>
</dbReference>
<evidence type="ECO:0000259" key="10">
    <source>
        <dbReference type="Pfam" id="PF00593"/>
    </source>
</evidence>
<keyword evidence="5 9" id="KW-0798">TonB box</keyword>
<dbReference type="Proteomes" id="UP000270673">
    <property type="component" value="Chromosome"/>
</dbReference>
<dbReference type="Gene3D" id="2.40.170.20">
    <property type="entry name" value="TonB-dependent receptor, beta-barrel domain"/>
    <property type="match status" value="1"/>
</dbReference>
<evidence type="ECO:0000313" key="12">
    <source>
        <dbReference type="EMBL" id="AZS28270.1"/>
    </source>
</evidence>
<dbReference type="EMBL" id="CP032819">
    <property type="protein sequence ID" value="AZS28270.1"/>
    <property type="molecule type" value="Genomic_DNA"/>
</dbReference>
<proteinExistence type="inferred from homology"/>
<keyword evidence="13" id="KW-1185">Reference proteome</keyword>
<evidence type="ECO:0000256" key="6">
    <source>
        <dbReference type="ARBA" id="ARBA00023136"/>
    </source>
</evidence>
<dbReference type="Gene3D" id="2.60.40.1120">
    <property type="entry name" value="Carboxypeptidase-like, regulatory domain"/>
    <property type="match status" value="1"/>
</dbReference>
<dbReference type="InterPro" id="IPR037066">
    <property type="entry name" value="Plug_dom_sf"/>
</dbReference>
<evidence type="ECO:0000256" key="2">
    <source>
        <dbReference type="ARBA" id="ARBA00022448"/>
    </source>
</evidence>
<dbReference type="InterPro" id="IPR008969">
    <property type="entry name" value="CarboxyPept-like_regulatory"/>
</dbReference>
<sequence>MRKKWLCQLLGGHRKRKVLLVMKLCISLMLFFTLGLSASTLGQQERVNLDLKNVSIKVLFDEIQKQTNLFFVFNTEQAKSLGTFSVKAKDETVESVLNKVLENTGMVFEFDGKLIIVRPEPEKNVPEKVTVKGVVKDKKGEVLPGVTIRVKGTALGFATNMKGEFSFDLPKRDSLELIFSFVGYKQRSVLVKDSEKSLSVVLEEDVQVMDEVVALGYYSVDKRHLTSAVTTLKMDDIMQPGISTVDQMLEGQVPGMIFMQNSGQVGATPKIKIRGTTTLLGSQAPLWVLDGMILTDPVNVDPADINSLDFVNLLGNAISGLNPDDIDKIDVLKDASATAIYGPQASNGVIVITTKKGKIGKPSISYSVSGTFRRAPRYTDRAVNVMNSQERIDYSREVVDGKQEVPTLSSWVGYEAAYSDYLSNKITRDEFISQVREMETVNTDWMGLLLQDTYSHAHSLSISGGTENIRYYASVGYTDEHGNTKGEENKRYTAMTRLNLNYNKFSMNFGLNASIMKKDYTPEQVGVADYAYNTARSLKAYNEDGTPWFYQRDYHGAYDRSFNILNEMKNSYNKINTDQISLNITLGYQVLKDLKADFTFSYGISHTDNNEYYGEDTWHILKLKNLYMETGEVNIPTSLAPFGGQLTLDNTKNENYSARTTLTYNRFLDEEQEHAFTANVIGELSSSTYNGFKITKRNYLPDRGNFFNPVGWSYSSNTQYTQYFMWTQTEEALGTLKDNLTRKVALIGSVSYAYKNSYILNGNIRIDASNAFGDASNDRLLPIWSASFRWNLDENLLKNVYWVNSLALKMSYGWQGNMSALGSHRLVIQKKGRNNFFGENYSLIDNYPNPNLKWERTSTYNIGLDFSLFNNKFNGNISYYYRYTKDAFFSKSISPVNGRDNYTVNQGNLRNQGYELTLNFVPINTMLNSASVSGERRGFIWRFDPNFGSVFNQLIDKIKPKDKVLQDEIKYTDYLSGNVQVAGRPVNTFYSYRFRGLNHDTGAPEFYGMDKYVEVNGESVRLGDIYKEMDREDVWMEVMEHSGCREPFLQGSISNYLGWRNWGLSFNLAYSIGSKIRLFKMYPNGGGVTSSEKNLRRELTERWQRPGDELHTNIPGILKGADWEAANRPWWFDYSAFKFAGNLWEVYDNSNLRVASGDYLKLSSCSLRYVVPEKICRKLYMQSAYLSVSGSNLFTICSKKLKGQDPSQSGSSSLINISVRPTYTLQLNVTF</sequence>
<gene>
    <name evidence="12" type="ORF">D8S85_01030</name>
</gene>
<feature type="domain" description="TonB-dependent receptor plug" evidence="11">
    <location>
        <begin position="222"/>
        <end position="349"/>
    </location>
</feature>
<dbReference type="KEGG" id="buy:D8S85_01030"/>
<dbReference type="OrthoDB" id="1094922at2"/>
<dbReference type="Gene3D" id="2.170.130.10">
    <property type="entry name" value="TonB-dependent receptor, plug domain"/>
    <property type="match status" value="1"/>
</dbReference>